<dbReference type="SUPFAM" id="SSF57716">
    <property type="entry name" value="Glucocorticoid receptor-like (DNA-binding domain)"/>
    <property type="match status" value="1"/>
</dbReference>
<evidence type="ECO:0000256" key="2">
    <source>
        <dbReference type="ARBA" id="ARBA00022833"/>
    </source>
</evidence>
<keyword evidence="2 3" id="KW-0862">Zinc</keyword>
<dbReference type="GO" id="GO:0006355">
    <property type="term" value="P:regulation of DNA-templated transcription"/>
    <property type="evidence" value="ECO:0007669"/>
    <property type="project" value="InterPro"/>
</dbReference>
<dbReference type="OrthoDB" id="9809663at2"/>
<evidence type="ECO:0000256" key="3">
    <source>
        <dbReference type="HAMAP-Rule" id="MF_00649"/>
    </source>
</evidence>
<name>A0A2S8B6H0_9SPHN</name>
<dbReference type="InterPro" id="IPR013088">
    <property type="entry name" value="Znf_NHR/GATA"/>
</dbReference>
<dbReference type="Proteomes" id="UP000238954">
    <property type="component" value="Chromosome"/>
</dbReference>
<comment type="caution">
    <text evidence="5">The sequence shown here is derived from an EMBL/GenBank/DDBJ whole genome shotgun (WGS) entry which is preliminary data.</text>
</comment>
<dbReference type="GO" id="GO:0008270">
    <property type="term" value="F:zinc ion binding"/>
    <property type="evidence" value="ECO:0007669"/>
    <property type="project" value="UniProtKB-UniRule"/>
</dbReference>
<protein>
    <recommendedName>
        <fullName evidence="3">DNA gyrase inhibitor YacG</fullName>
    </recommendedName>
</protein>
<evidence type="ECO:0000313" key="5">
    <source>
        <dbReference type="EMBL" id="PQM27985.1"/>
    </source>
</evidence>
<evidence type="ECO:0000256" key="4">
    <source>
        <dbReference type="SAM" id="MobiDB-lite"/>
    </source>
</evidence>
<gene>
    <name evidence="3" type="primary">yacG</name>
    <name evidence="5" type="ORF">CVO77_05500</name>
</gene>
<dbReference type="HAMAP" id="MF_00649">
    <property type="entry name" value="DNA_gyrase_inhibitor_YacG"/>
    <property type="match status" value="1"/>
</dbReference>
<sequence>MPSETPAGPGKCPLCGKPRVQQYRPFCSRGCRDRDLNHWFGETYRAPAHEGPDGGTDDDRFEGD</sequence>
<evidence type="ECO:0000256" key="1">
    <source>
        <dbReference type="ARBA" id="ARBA00022723"/>
    </source>
</evidence>
<dbReference type="PANTHER" id="PTHR36150">
    <property type="entry name" value="DNA GYRASE INHIBITOR YACG"/>
    <property type="match status" value="1"/>
</dbReference>
<comment type="subunit">
    <text evidence="3">Interacts with GyrB.</text>
</comment>
<feature type="region of interest" description="Disordered" evidence="4">
    <location>
        <begin position="43"/>
        <end position="64"/>
    </location>
</feature>
<feature type="binding site" evidence="3">
    <location>
        <position position="31"/>
    </location>
    <ligand>
        <name>Zn(2+)</name>
        <dbReference type="ChEBI" id="CHEBI:29105"/>
    </ligand>
</feature>
<dbReference type="RefSeq" id="WP_105998246.1">
    <property type="nucleotide sequence ID" value="NZ_CM009578.1"/>
</dbReference>
<organism evidence="5 6">
    <name type="scientific">Sphingopyxis lindanitolerans</name>
    <dbReference type="NCBI Taxonomy" id="2054227"/>
    <lineage>
        <taxon>Bacteria</taxon>
        <taxon>Pseudomonadati</taxon>
        <taxon>Pseudomonadota</taxon>
        <taxon>Alphaproteobacteria</taxon>
        <taxon>Sphingomonadales</taxon>
        <taxon>Sphingomonadaceae</taxon>
        <taxon>Sphingopyxis</taxon>
    </lineage>
</organism>
<keyword evidence="1 3" id="KW-0479">Metal-binding</keyword>
<dbReference type="EMBL" id="PHFW01000002">
    <property type="protein sequence ID" value="PQM27985.1"/>
    <property type="molecule type" value="Genomic_DNA"/>
</dbReference>
<evidence type="ECO:0000313" key="6">
    <source>
        <dbReference type="Proteomes" id="UP000238954"/>
    </source>
</evidence>
<feature type="compositionally biased region" description="Acidic residues" evidence="4">
    <location>
        <begin position="55"/>
        <end position="64"/>
    </location>
</feature>
<dbReference type="PANTHER" id="PTHR36150:SF1">
    <property type="entry name" value="DNA GYRASE INHIBITOR YACG"/>
    <property type="match status" value="1"/>
</dbReference>
<dbReference type="AlphaFoldDB" id="A0A2S8B6H0"/>
<accession>A0A2S8B6H0</accession>
<keyword evidence="6" id="KW-1185">Reference proteome</keyword>
<feature type="binding site" evidence="3">
    <location>
        <position position="15"/>
    </location>
    <ligand>
        <name>Zn(2+)</name>
        <dbReference type="ChEBI" id="CHEBI:29105"/>
    </ligand>
</feature>
<dbReference type="Pfam" id="PF03884">
    <property type="entry name" value="YacG"/>
    <property type="match status" value="1"/>
</dbReference>
<proteinExistence type="inferred from homology"/>
<comment type="similarity">
    <text evidence="3">Belongs to the DNA gyrase inhibitor YacG family.</text>
</comment>
<comment type="cofactor">
    <cofactor evidence="3">
        <name>Zn(2+)</name>
        <dbReference type="ChEBI" id="CHEBI:29105"/>
    </cofactor>
    <text evidence="3">Binds 1 zinc ion.</text>
</comment>
<reference evidence="6" key="1">
    <citation type="submission" date="2017-11" db="EMBL/GenBank/DDBJ databases">
        <title>The complete genome sequence of Sphingopyxis pomeranensis sp. nov. strain WS5A3p.</title>
        <authorList>
            <person name="Kaminski M.A."/>
        </authorList>
    </citation>
    <scope>NUCLEOTIDE SEQUENCE [LARGE SCALE GENOMIC DNA]</scope>
    <source>
        <strain evidence="6">WS5A3p</strain>
    </source>
</reference>
<feature type="binding site" evidence="3">
    <location>
        <position position="12"/>
    </location>
    <ligand>
        <name>Zn(2+)</name>
        <dbReference type="ChEBI" id="CHEBI:29105"/>
    </ligand>
</feature>
<dbReference type="GO" id="GO:0008657">
    <property type="term" value="F:DNA topoisomerase type II (double strand cut, ATP-hydrolyzing) inhibitor activity"/>
    <property type="evidence" value="ECO:0007669"/>
    <property type="project" value="UniProtKB-UniRule"/>
</dbReference>
<feature type="binding site" evidence="3">
    <location>
        <position position="27"/>
    </location>
    <ligand>
        <name>Zn(2+)</name>
        <dbReference type="ChEBI" id="CHEBI:29105"/>
    </ligand>
</feature>
<comment type="function">
    <text evidence="3">Inhibits all the catalytic activities of DNA gyrase by preventing its interaction with DNA. Acts by binding directly to the C-terminal domain of GyrB, which probably disrupts DNA binding by the gyrase.</text>
</comment>
<dbReference type="InterPro" id="IPR005584">
    <property type="entry name" value="DNA_gyrase_inhibitor_YacG"/>
</dbReference>
<dbReference type="Gene3D" id="3.30.50.10">
    <property type="entry name" value="Erythroid Transcription Factor GATA-1, subunit A"/>
    <property type="match status" value="1"/>
</dbReference>